<evidence type="ECO:0000313" key="2">
    <source>
        <dbReference type="Proteomes" id="UP001215280"/>
    </source>
</evidence>
<sequence>MACVHLRPSPLCRTRLQADSLLYLCTTPAHCGSFQVAPCAAVAALALPKLMDISPTAWSRFGSWECGCFERPTLNKWHGPHGTGEHISFLLSPLLSPLYEPCIQFVA</sequence>
<comment type="caution">
    <text evidence="1">The sequence shown here is derived from an EMBL/GenBank/DDBJ whole genome shotgun (WGS) entry which is preliminary data.</text>
</comment>
<accession>A0AAD7P2X5</accession>
<gene>
    <name evidence="1" type="ORF">DFH07DRAFT_763959</name>
</gene>
<dbReference type="EMBL" id="JARJLG010000001">
    <property type="protein sequence ID" value="KAJ7785373.1"/>
    <property type="molecule type" value="Genomic_DNA"/>
</dbReference>
<proteinExistence type="predicted"/>
<name>A0AAD7P2X5_9AGAR</name>
<evidence type="ECO:0000313" key="1">
    <source>
        <dbReference type="EMBL" id="KAJ7785373.1"/>
    </source>
</evidence>
<organism evidence="1 2">
    <name type="scientific">Mycena maculata</name>
    <dbReference type="NCBI Taxonomy" id="230809"/>
    <lineage>
        <taxon>Eukaryota</taxon>
        <taxon>Fungi</taxon>
        <taxon>Dikarya</taxon>
        <taxon>Basidiomycota</taxon>
        <taxon>Agaricomycotina</taxon>
        <taxon>Agaricomycetes</taxon>
        <taxon>Agaricomycetidae</taxon>
        <taxon>Agaricales</taxon>
        <taxon>Marasmiineae</taxon>
        <taxon>Mycenaceae</taxon>
        <taxon>Mycena</taxon>
    </lineage>
</organism>
<protein>
    <submittedName>
        <fullName evidence="1">Uncharacterized protein</fullName>
    </submittedName>
</protein>
<keyword evidence="2" id="KW-1185">Reference proteome</keyword>
<dbReference type="AlphaFoldDB" id="A0AAD7P2X5"/>
<dbReference type="Proteomes" id="UP001215280">
    <property type="component" value="Unassembled WGS sequence"/>
</dbReference>
<reference evidence="1" key="1">
    <citation type="submission" date="2023-03" db="EMBL/GenBank/DDBJ databases">
        <title>Massive genome expansion in bonnet fungi (Mycena s.s.) driven by repeated elements and novel gene families across ecological guilds.</title>
        <authorList>
            <consortium name="Lawrence Berkeley National Laboratory"/>
            <person name="Harder C.B."/>
            <person name="Miyauchi S."/>
            <person name="Viragh M."/>
            <person name="Kuo A."/>
            <person name="Thoen E."/>
            <person name="Andreopoulos B."/>
            <person name="Lu D."/>
            <person name="Skrede I."/>
            <person name="Drula E."/>
            <person name="Henrissat B."/>
            <person name="Morin E."/>
            <person name="Kohler A."/>
            <person name="Barry K."/>
            <person name="LaButti K."/>
            <person name="Morin E."/>
            <person name="Salamov A."/>
            <person name="Lipzen A."/>
            <person name="Mereny Z."/>
            <person name="Hegedus B."/>
            <person name="Baldrian P."/>
            <person name="Stursova M."/>
            <person name="Weitz H."/>
            <person name="Taylor A."/>
            <person name="Grigoriev I.V."/>
            <person name="Nagy L.G."/>
            <person name="Martin F."/>
            <person name="Kauserud H."/>
        </authorList>
    </citation>
    <scope>NUCLEOTIDE SEQUENCE</scope>
    <source>
        <strain evidence="1">CBHHK188m</strain>
    </source>
</reference>